<dbReference type="InterPro" id="IPR029016">
    <property type="entry name" value="GAF-like_dom_sf"/>
</dbReference>
<dbReference type="Proteomes" id="UP000301751">
    <property type="component" value="Unassembled WGS sequence"/>
</dbReference>
<dbReference type="PROSITE" id="PS50113">
    <property type="entry name" value="PAC"/>
    <property type="match status" value="4"/>
</dbReference>
<dbReference type="SUPFAM" id="SSF55781">
    <property type="entry name" value="GAF domain-like"/>
    <property type="match status" value="1"/>
</dbReference>
<dbReference type="InterPro" id="IPR035965">
    <property type="entry name" value="PAS-like_dom_sf"/>
</dbReference>
<dbReference type="EMBL" id="BJCL01000017">
    <property type="protein sequence ID" value="GCL65516.1"/>
    <property type="molecule type" value="Genomic_DNA"/>
</dbReference>
<evidence type="ECO:0008006" key="6">
    <source>
        <dbReference type="Google" id="ProtNLM"/>
    </source>
</evidence>
<feature type="domain" description="PAS" evidence="2">
    <location>
        <begin position="553"/>
        <end position="627"/>
    </location>
</feature>
<proteinExistence type="predicted"/>
<feature type="domain" description="Histidine kinase" evidence="1">
    <location>
        <begin position="812"/>
        <end position="1005"/>
    </location>
</feature>
<dbReference type="InterPro" id="IPR005467">
    <property type="entry name" value="His_kinase_dom"/>
</dbReference>
<dbReference type="Gene3D" id="3.30.450.40">
    <property type="match status" value="1"/>
</dbReference>
<dbReference type="Pfam" id="PF02518">
    <property type="entry name" value="HATPase_c"/>
    <property type="match status" value="1"/>
</dbReference>
<dbReference type="Gene3D" id="3.30.450.20">
    <property type="entry name" value="PAS domain"/>
    <property type="match status" value="5"/>
</dbReference>
<feature type="domain" description="PAS" evidence="2">
    <location>
        <begin position="302"/>
        <end position="373"/>
    </location>
</feature>
<dbReference type="RefSeq" id="WP_137735223.1">
    <property type="nucleotide sequence ID" value="NZ_BJCL01000017.1"/>
</dbReference>
<dbReference type="SMART" id="SM00387">
    <property type="entry name" value="HATPase_c"/>
    <property type="match status" value="1"/>
</dbReference>
<dbReference type="InterPro" id="IPR000700">
    <property type="entry name" value="PAS-assoc_C"/>
</dbReference>
<feature type="domain" description="PAS" evidence="2">
    <location>
        <begin position="176"/>
        <end position="246"/>
    </location>
</feature>
<dbReference type="Pfam" id="PF07568">
    <property type="entry name" value="HisKA_2"/>
    <property type="match status" value="1"/>
</dbReference>
<dbReference type="InterPro" id="IPR003594">
    <property type="entry name" value="HATPase_dom"/>
</dbReference>
<comment type="caution">
    <text evidence="4">The sequence shown here is derived from an EMBL/GenBank/DDBJ whole genome shotgun (WGS) entry which is preliminary data.</text>
</comment>
<evidence type="ECO:0000259" key="3">
    <source>
        <dbReference type="PROSITE" id="PS50113"/>
    </source>
</evidence>
<dbReference type="PROSITE" id="PS50109">
    <property type="entry name" value="HIS_KIN"/>
    <property type="match status" value="1"/>
</dbReference>
<dbReference type="PROSITE" id="PS50112">
    <property type="entry name" value="PAS"/>
    <property type="match status" value="4"/>
</dbReference>
<dbReference type="OrthoDB" id="5571399at2"/>
<evidence type="ECO:0000259" key="2">
    <source>
        <dbReference type="PROSITE" id="PS50112"/>
    </source>
</evidence>
<dbReference type="PANTHER" id="PTHR43065">
    <property type="entry name" value="SENSOR HISTIDINE KINASE"/>
    <property type="match status" value="1"/>
</dbReference>
<dbReference type="InterPro" id="IPR003018">
    <property type="entry name" value="GAF"/>
</dbReference>
<dbReference type="InterPro" id="IPR000014">
    <property type="entry name" value="PAS"/>
</dbReference>
<feature type="domain" description="PAC" evidence="3">
    <location>
        <begin position="628"/>
        <end position="680"/>
    </location>
</feature>
<dbReference type="SUPFAM" id="SSF55785">
    <property type="entry name" value="PYP-like sensor domain (PAS domain)"/>
    <property type="match status" value="5"/>
</dbReference>
<dbReference type="Pfam" id="PF13426">
    <property type="entry name" value="PAS_9"/>
    <property type="match status" value="3"/>
</dbReference>
<dbReference type="AlphaFoldDB" id="A0A480AX97"/>
<dbReference type="SUPFAM" id="SSF55874">
    <property type="entry name" value="ATPase domain of HSP90 chaperone/DNA topoisomerase II/histidine kinase"/>
    <property type="match status" value="1"/>
</dbReference>
<evidence type="ECO:0000259" key="1">
    <source>
        <dbReference type="PROSITE" id="PS50109"/>
    </source>
</evidence>
<accession>A0A480AX97</accession>
<name>A0A480AX97_9BURK</name>
<dbReference type="SMART" id="SM00091">
    <property type="entry name" value="PAS"/>
    <property type="match status" value="5"/>
</dbReference>
<keyword evidence="5" id="KW-1185">Reference proteome</keyword>
<protein>
    <recommendedName>
        <fullName evidence="6">PAS domain S-box protein</fullName>
    </recommendedName>
</protein>
<dbReference type="Pfam" id="PF01590">
    <property type="entry name" value="GAF"/>
    <property type="match status" value="1"/>
</dbReference>
<feature type="domain" description="PAS" evidence="2">
    <location>
        <begin position="674"/>
        <end position="719"/>
    </location>
</feature>
<feature type="domain" description="PAC" evidence="3">
    <location>
        <begin position="249"/>
        <end position="301"/>
    </location>
</feature>
<feature type="domain" description="PAC" evidence="3">
    <location>
        <begin position="376"/>
        <end position="428"/>
    </location>
</feature>
<dbReference type="InterPro" id="IPR001610">
    <property type="entry name" value="PAC"/>
</dbReference>
<reference evidence="5" key="1">
    <citation type="submission" date="2019-03" db="EMBL/GenBank/DDBJ databases">
        <title>Aquabacterium pictum sp.nov., the first bacteriochlorophyll a-containing freshwater bacterium in the genus Aquabacterium of the class Betaproteobacteria.</title>
        <authorList>
            <person name="Hirose S."/>
            <person name="Tank M."/>
            <person name="Hara E."/>
            <person name="Tamaki H."/>
            <person name="Takaichi S."/>
            <person name="Haruta S."/>
            <person name="Hanada S."/>
        </authorList>
    </citation>
    <scope>NUCLEOTIDE SEQUENCE [LARGE SCALE GENOMIC DNA]</scope>
    <source>
        <strain evidence="5">W35</strain>
    </source>
</reference>
<dbReference type="NCBIfam" id="TIGR00229">
    <property type="entry name" value="sensory_box"/>
    <property type="match status" value="5"/>
</dbReference>
<dbReference type="InterPro" id="IPR011495">
    <property type="entry name" value="Sig_transdc_His_kin_sub2_dim/P"/>
</dbReference>
<gene>
    <name evidence="4" type="ORF">AQPW35_45970</name>
</gene>
<evidence type="ECO:0000313" key="4">
    <source>
        <dbReference type="EMBL" id="GCL65516.1"/>
    </source>
</evidence>
<dbReference type="Gene3D" id="3.30.565.10">
    <property type="entry name" value="Histidine kinase-like ATPase, C-terminal domain"/>
    <property type="match status" value="1"/>
</dbReference>
<feature type="domain" description="PAC" evidence="3">
    <location>
        <begin position="751"/>
        <end position="801"/>
    </location>
</feature>
<dbReference type="InterPro" id="IPR036890">
    <property type="entry name" value="HATPase_C_sf"/>
</dbReference>
<organism evidence="4 5">
    <name type="scientific">Pseudaquabacterium pictum</name>
    <dbReference type="NCBI Taxonomy" id="2315236"/>
    <lineage>
        <taxon>Bacteria</taxon>
        <taxon>Pseudomonadati</taxon>
        <taxon>Pseudomonadota</taxon>
        <taxon>Betaproteobacteria</taxon>
        <taxon>Burkholderiales</taxon>
        <taxon>Sphaerotilaceae</taxon>
        <taxon>Pseudaquabacterium</taxon>
    </lineage>
</organism>
<evidence type="ECO:0000313" key="5">
    <source>
        <dbReference type="Proteomes" id="UP000301751"/>
    </source>
</evidence>
<dbReference type="Pfam" id="PF08448">
    <property type="entry name" value="PAS_4"/>
    <property type="match status" value="2"/>
</dbReference>
<dbReference type="InterPro" id="IPR013656">
    <property type="entry name" value="PAS_4"/>
</dbReference>
<dbReference type="SMART" id="SM00086">
    <property type="entry name" value="PAC"/>
    <property type="match status" value="5"/>
</dbReference>
<dbReference type="PANTHER" id="PTHR43065:SF23">
    <property type="entry name" value="SENSOR HISTIDINE KINASE PDTAS"/>
    <property type="match status" value="1"/>
</dbReference>
<dbReference type="CDD" id="cd00130">
    <property type="entry name" value="PAS"/>
    <property type="match status" value="4"/>
</dbReference>
<sequence>MTKSELEANAEAVRLDRLRSLQVLDSEPEVIFDQATRLAADLCLVPFALISLIDKDRQWFKSNIGLSGNSETARVLAFCSETCRSDDLLEIADASKEPRFSTNPMVTGEPHIRFYAGSPIVMPGGERVGTLCVMDRVARQLVEGQRTALTGLSRMVATALLERERRLKLVGDLARTEATYRTIVEGQSELVSLADEVGTLTYVNGAYAEFFGLQPESMVGRNLFEFVAENDRESVASHMRRVLSEGVGESVANRMVCARGEERWVAWTNRVVPAQEGLGRAIHSVGRDVTRQKLTEEALEQSERRTRLLYESTPAMLHSIDPKGRLVNVSDVWLRTLGYERAEVIGRPVVELLTPDSQRRALEEELPGFFRSGSCDNVPYQMVSKDGKVLDVLLSAVLERDADGEPLRSLAVVRDVSELRTTAAQLRESNHVLQLVLDSVPARISYWNAASRNQLANRAFLEGYGVTQAEITGRHAKDVLGADWYQRIQAPIERGLAGHAGHVEVSFVTPNGLRRDVDMHFTPDLREGQVHGLFVFALDVTARREAERGLADREKRFKLLIDGVRDYAIYMLDAEGRIATWSAGAERTKGFRAADVVGKHFRMLFTPEDIAAEKPEQELAEAAIEGRFEAEDWRIRADGRRFWAGITLSAIRNDRGHLVGYAKITRDLTEQMKQKLVLERAVELAPCAMLMVDASGTILMVNAQTESTFGYARDDLLGQPLEKLIPTRWRDQHERLRAGFLAHATVRTMGAGLELRAMRSNGEEFPVEIGLSPIESADGITTLAAIFDITERRRQQALIEQALAEKETLLKEVYHRVKNNLQVVQSLLSLQSQTLPDGAAREAVDDSAQRVRAMALVHEKLYQSGNLSAVSLQVYVKDLVDQIAEALGTDRRKVRLHLDIADVQTGLDNAVPFGLLLTELITNCLKHAFEGRQSGDIWVRLSREADGDHLTVSDNGVGLPTGFNSAAQSTSMGLQLADGLAHQLGGQLRAHTANGAVLSARLSRL</sequence>